<protein>
    <submittedName>
        <fullName evidence="1">Uncharacterized protein</fullName>
    </submittedName>
</protein>
<evidence type="ECO:0000313" key="2">
    <source>
        <dbReference type="Proteomes" id="UP001470230"/>
    </source>
</evidence>
<sequence>MLANGNGIPKKIAFKHFYKGATKINERAILKCGCMMLRGDGVAVNTTNGEYFVKYAADGNYVEIIWYHRCILMTGTFVAKDKENGHVA</sequence>
<name>A0ABR2JPH7_9EUKA</name>
<dbReference type="SUPFAM" id="SSF81901">
    <property type="entry name" value="HCP-like"/>
    <property type="match status" value="1"/>
</dbReference>
<dbReference type="Proteomes" id="UP001470230">
    <property type="component" value="Unassembled WGS sequence"/>
</dbReference>
<dbReference type="EMBL" id="JAPFFF010000010">
    <property type="protein sequence ID" value="KAK8880617.1"/>
    <property type="molecule type" value="Genomic_DNA"/>
</dbReference>
<gene>
    <name evidence="1" type="ORF">M9Y10_003299</name>
</gene>
<reference evidence="1 2" key="1">
    <citation type="submission" date="2024-04" db="EMBL/GenBank/DDBJ databases">
        <title>Tritrichomonas musculus Genome.</title>
        <authorList>
            <person name="Alves-Ferreira E."/>
            <person name="Grigg M."/>
            <person name="Lorenzi H."/>
            <person name="Galac M."/>
        </authorList>
    </citation>
    <scope>NUCLEOTIDE SEQUENCE [LARGE SCALE GENOMIC DNA]</scope>
    <source>
        <strain evidence="1 2">EAF2021</strain>
    </source>
</reference>
<organism evidence="1 2">
    <name type="scientific">Tritrichomonas musculus</name>
    <dbReference type="NCBI Taxonomy" id="1915356"/>
    <lineage>
        <taxon>Eukaryota</taxon>
        <taxon>Metamonada</taxon>
        <taxon>Parabasalia</taxon>
        <taxon>Tritrichomonadida</taxon>
        <taxon>Tritrichomonadidae</taxon>
        <taxon>Tritrichomonas</taxon>
    </lineage>
</organism>
<comment type="caution">
    <text evidence="1">The sequence shown here is derived from an EMBL/GenBank/DDBJ whole genome shotgun (WGS) entry which is preliminary data.</text>
</comment>
<dbReference type="InterPro" id="IPR011990">
    <property type="entry name" value="TPR-like_helical_dom_sf"/>
</dbReference>
<dbReference type="Gene3D" id="1.25.40.10">
    <property type="entry name" value="Tetratricopeptide repeat domain"/>
    <property type="match status" value="1"/>
</dbReference>
<proteinExistence type="predicted"/>
<keyword evidence="2" id="KW-1185">Reference proteome</keyword>
<evidence type="ECO:0000313" key="1">
    <source>
        <dbReference type="EMBL" id="KAK8880617.1"/>
    </source>
</evidence>
<accession>A0ABR2JPH7</accession>